<name>A0ABD1TR51_9LAMI</name>
<keyword evidence="2" id="KW-0805">Transcription regulation</keyword>
<dbReference type="SUPFAM" id="SSF101936">
    <property type="entry name" value="DNA-binding pseudobarrel domain"/>
    <property type="match status" value="2"/>
</dbReference>
<dbReference type="InterPro" id="IPR003340">
    <property type="entry name" value="B3_DNA-bd"/>
</dbReference>
<dbReference type="AlphaFoldDB" id="A0ABD1TR51"/>
<evidence type="ECO:0000256" key="2">
    <source>
        <dbReference type="ARBA" id="ARBA00023015"/>
    </source>
</evidence>
<gene>
    <name evidence="8" type="ORF">Fot_29173</name>
</gene>
<dbReference type="Proteomes" id="UP001604277">
    <property type="component" value="Unassembled WGS sequence"/>
</dbReference>
<dbReference type="SMART" id="SM01019">
    <property type="entry name" value="B3"/>
    <property type="match status" value="2"/>
</dbReference>
<dbReference type="EMBL" id="JBFOLJ010000008">
    <property type="protein sequence ID" value="KAL2515202.1"/>
    <property type="molecule type" value="Genomic_DNA"/>
</dbReference>
<evidence type="ECO:0000313" key="9">
    <source>
        <dbReference type="Proteomes" id="UP001604277"/>
    </source>
</evidence>
<dbReference type="Pfam" id="PF02362">
    <property type="entry name" value="B3"/>
    <property type="match status" value="2"/>
</dbReference>
<evidence type="ECO:0000256" key="4">
    <source>
        <dbReference type="ARBA" id="ARBA00023163"/>
    </source>
</evidence>
<evidence type="ECO:0000256" key="1">
    <source>
        <dbReference type="ARBA" id="ARBA00004123"/>
    </source>
</evidence>
<accession>A0ABD1TR51</accession>
<comment type="subcellular location">
    <subcellularLocation>
        <location evidence="1">Nucleus</location>
    </subcellularLocation>
</comment>
<evidence type="ECO:0000259" key="7">
    <source>
        <dbReference type="PROSITE" id="PS50863"/>
    </source>
</evidence>
<proteinExistence type="predicted"/>
<organism evidence="8 9">
    <name type="scientific">Forsythia ovata</name>
    <dbReference type="NCBI Taxonomy" id="205694"/>
    <lineage>
        <taxon>Eukaryota</taxon>
        <taxon>Viridiplantae</taxon>
        <taxon>Streptophyta</taxon>
        <taxon>Embryophyta</taxon>
        <taxon>Tracheophyta</taxon>
        <taxon>Spermatophyta</taxon>
        <taxon>Magnoliopsida</taxon>
        <taxon>eudicotyledons</taxon>
        <taxon>Gunneridae</taxon>
        <taxon>Pentapetalae</taxon>
        <taxon>asterids</taxon>
        <taxon>lamiids</taxon>
        <taxon>Lamiales</taxon>
        <taxon>Oleaceae</taxon>
        <taxon>Forsythieae</taxon>
        <taxon>Forsythia</taxon>
    </lineage>
</organism>
<feature type="compositionally biased region" description="Polar residues" evidence="6">
    <location>
        <begin position="166"/>
        <end position="178"/>
    </location>
</feature>
<reference evidence="9" key="1">
    <citation type="submission" date="2024-07" db="EMBL/GenBank/DDBJ databases">
        <title>Two chromosome-level genome assemblies of Korean endemic species Abeliophyllum distichum and Forsythia ovata (Oleaceae).</title>
        <authorList>
            <person name="Jang H."/>
        </authorList>
    </citation>
    <scope>NUCLEOTIDE SEQUENCE [LARGE SCALE GENOMIC DNA]</scope>
</reference>
<dbReference type="CDD" id="cd10017">
    <property type="entry name" value="B3_DNA"/>
    <property type="match status" value="2"/>
</dbReference>
<evidence type="ECO:0000256" key="5">
    <source>
        <dbReference type="ARBA" id="ARBA00023242"/>
    </source>
</evidence>
<sequence>MVHDGKACQECSRNCMLMHQKQKNASPAVTRFFKLMFGDDYLNVLYLPAYFVRQVPNAIDQQSCQEDVTGQRWPVTASTVDGYWAIQKGWHKFAVDHRLEIGEFLVFSYIEGGHFDVKIYGRSGCERMNFNRRRGRPRKRSREEEETIVLEEPCQPLKRNPRGKPRSSTSVASGSEFQHGQRLSKEPTASNPGIDFGKRQFCPTTISTDNPVLLLNTNAGNSQREDRTYLLDLSIYEMGRNESNPDKIKKSSLGGEIVPDHSQLRKQAESTDNDIQMAENEEDHMHLTKSAENSNMSKGTPNVPSTYPSDKRNNAVLDNEALSLGSSQISGSEGAVTPKYSGCSVSVPMVKDPSGKEPKMAIKCTPIPLRAVKDINRIVKTARDMHSALVRSDAPFLAKVKCQSYLEFLISLWPIEGKDKGEDTQVTFLRDSIGRLWPVAHYSDTLGVTAYVDGWKQFCEENNIQPGDICEFKRENSICRSYGINVIGKSVG</sequence>
<dbReference type="PROSITE" id="PS50863">
    <property type="entry name" value="B3"/>
    <property type="match status" value="2"/>
</dbReference>
<dbReference type="GO" id="GO:0005634">
    <property type="term" value="C:nucleus"/>
    <property type="evidence" value="ECO:0007669"/>
    <property type="project" value="UniProtKB-SubCell"/>
</dbReference>
<feature type="domain" description="TF-B3" evidence="7">
    <location>
        <begin position="429"/>
        <end position="490"/>
    </location>
</feature>
<evidence type="ECO:0000256" key="6">
    <source>
        <dbReference type="SAM" id="MobiDB-lite"/>
    </source>
</evidence>
<keyword evidence="5" id="KW-0539">Nucleus</keyword>
<keyword evidence="3" id="KW-0238">DNA-binding</keyword>
<keyword evidence="4" id="KW-0804">Transcription</keyword>
<dbReference type="InterPro" id="IPR015300">
    <property type="entry name" value="DNA-bd_pseudobarrel_sf"/>
</dbReference>
<comment type="caution">
    <text evidence="8">The sequence shown here is derived from an EMBL/GenBank/DDBJ whole genome shotgun (WGS) entry which is preliminary data.</text>
</comment>
<protein>
    <submittedName>
        <fullName evidence="8">B3 domain-containing protein-like</fullName>
    </submittedName>
</protein>
<evidence type="ECO:0000256" key="3">
    <source>
        <dbReference type="ARBA" id="ARBA00023125"/>
    </source>
</evidence>
<evidence type="ECO:0000313" key="8">
    <source>
        <dbReference type="EMBL" id="KAL2515202.1"/>
    </source>
</evidence>
<dbReference type="Gene3D" id="2.40.330.10">
    <property type="entry name" value="DNA-binding pseudobarrel domain"/>
    <property type="match status" value="2"/>
</dbReference>
<keyword evidence="9" id="KW-1185">Reference proteome</keyword>
<dbReference type="GO" id="GO:0003677">
    <property type="term" value="F:DNA binding"/>
    <property type="evidence" value="ECO:0007669"/>
    <property type="project" value="UniProtKB-KW"/>
</dbReference>
<dbReference type="InterPro" id="IPR050655">
    <property type="entry name" value="Plant_B3_domain"/>
</dbReference>
<dbReference type="PANTHER" id="PTHR31920">
    <property type="entry name" value="B3 DOMAIN-CONTAINING"/>
    <property type="match status" value="1"/>
</dbReference>
<feature type="domain" description="TF-B3" evidence="7">
    <location>
        <begin position="30"/>
        <end position="123"/>
    </location>
</feature>
<feature type="region of interest" description="Disordered" evidence="6">
    <location>
        <begin position="132"/>
        <end position="196"/>
    </location>
</feature>
<dbReference type="PANTHER" id="PTHR31920:SF135">
    <property type="entry name" value="B3 DOMAIN-CONTAINING PROTEIN OS03G0621600-RELATED"/>
    <property type="match status" value="1"/>
</dbReference>